<dbReference type="EMBL" id="AP023355">
    <property type="protein sequence ID" value="BCJ39223.1"/>
    <property type="molecule type" value="Genomic_DNA"/>
</dbReference>
<dbReference type="AlphaFoldDB" id="A0A7R7DWL5"/>
<gene>
    <name evidence="2" type="ORF">Athai_67260</name>
</gene>
<organism evidence="2 3">
    <name type="scientific">Actinocatenispora thailandica</name>
    <dbReference type="NCBI Taxonomy" id="227318"/>
    <lineage>
        <taxon>Bacteria</taxon>
        <taxon>Bacillati</taxon>
        <taxon>Actinomycetota</taxon>
        <taxon>Actinomycetes</taxon>
        <taxon>Micromonosporales</taxon>
        <taxon>Micromonosporaceae</taxon>
        <taxon>Actinocatenispora</taxon>
    </lineage>
</organism>
<keyword evidence="3" id="KW-1185">Reference proteome</keyword>
<evidence type="ECO:0000313" key="3">
    <source>
        <dbReference type="Proteomes" id="UP000611640"/>
    </source>
</evidence>
<proteinExistence type="predicted"/>
<dbReference type="Proteomes" id="UP000611640">
    <property type="component" value="Chromosome"/>
</dbReference>
<feature type="region of interest" description="Disordered" evidence="1">
    <location>
        <begin position="1"/>
        <end position="26"/>
    </location>
</feature>
<protein>
    <submittedName>
        <fullName evidence="2">Uncharacterized protein</fullName>
    </submittedName>
</protein>
<dbReference type="KEGG" id="atl:Athai_67260"/>
<sequence>MTAAIARRERRRGGSAGGFDVDAGGVSETGVGAGEGLVGELVVAGAGGAPIVGRCTVVGAGDCPEFG</sequence>
<evidence type="ECO:0000256" key="1">
    <source>
        <dbReference type="SAM" id="MobiDB-lite"/>
    </source>
</evidence>
<reference evidence="2 3" key="1">
    <citation type="submission" date="2020-08" db="EMBL/GenBank/DDBJ databases">
        <title>Whole genome shotgun sequence of Actinocatenispora thailandica NBRC 105041.</title>
        <authorList>
            <person name="Komaki H."/>
            <person name="Tamura T."/>
        </authorList>
    </citation>
    <scope>NUCLEOTIDE SEQUENCE [LARGE SCALE GENOMIC DNA]</scope>
    <source>
        <strain evidence="2 3">NBRC 105041</strain>
    </source>
</reference>
<name>A0A7R7DWL5_9ACTN</name>
<evidence type="ECO:0000313" key="2">
    <source>
        <dbReference type="EMBL" id="BCJ39223.1"/>
    </source>
</evidence>
<accession>A0A7R7DWL5</accession>